<evidence type="ECO:0000313" key="6">
    <source>
        <dbReference type="Proteomes" id="UP000252558"/>
    </source>
</evidence>
<dbReference type="RefSeq" id="WP_114339735.1">
    <property type="nucleotide sequence ID" value="NZ_QPID01000013.1"/>
</dbReference>
<reference evidence="5 6" key="1">
    <citation type="submission" date="2018-07" db="EMBL/GenBank/DDBJ databases">
        <title>Corallincola holothuriorum sp. nov., a new facultative anaerobe isolated from sea cucumber Apostichopus japonicus.</title>
        <authorList>
            <person name="Xia H."/>
        </authorList>
    </citation>
    <scope>NUCLEOTIDE SEQUENCE [LARGE SCALE GENOMIC DNA]</scope>
    <source>
        <strain evidence="5 6">C4</strain>
    </source>
</reference>
<comment type="similarity">
    <text evidence="1">Belongs to the type III secretion exporter family.</text>
</comment>
<dbReference type="Gene3D" id="3.40.1690.10">
    <property type="entry name" value="secretion proteins EscU"/>
    <property type="match status" value="1"/>
</dbReference>
<evidence type="ECO:0000313" key="5">
    <source>
        <dbReference type="EMBL" id="RCU44545.1"/>
    </source>
</evidence>
<proteinExistence type="inferred from homology"/>
<dbReference type="GO" id="GO:0009306">
    <property type="term" value="P:protein secretion"/>
    <property type="evidence" value="ECO:0007669"/>
    <property type="project" value="InterPro"/>
</dbReference>
<dbReference type="InterPro" id="IPR029025">
    <property type="entry name" value="T3SS_substrate_exporter_C"/>
</dbReference>
<dbReference type="PANTHER" id="PTHR30531">
    <property type="entry name" value="FLAGELLAR BIOSYNTHETIC PROTEIN FLHB"/>
    <property type="match status" value="1"/>
</dbReference>
<comment type="caution">
    <text evidence="5">The sequence shown here is derived from an EMBL/GenBank/DDBJ whole genome shotgun (WGS) entry which is preliminary data.</text>
</comment>
<keyword evidence="5" id="KW-0969">Cilium</keyword>
<dbReference type="GO" id="GO:0005886">
    <property type="term" value="C:plasma membrane"/>
    <property type="evidence" value="ECO:0007669"/>
    <property type="project" value="TreeGrafter"/>
</dbReference>
<dbReference type="OrthoDB" id="5244399at2"/>
<dbReference type="PANTHER" id="PTHR30531:SF12">
    <property type="entry name" value="FLAGELLAR BIOSYNTHETIC PROTEIN FLHB"/>
    <property type="match status" value="1"/>
</dbReference>
<dbReference type="InterPro" id="IPR006135">
    <property type="entry name" value="T3SS_substrate_exporter"/>
</dbReference>
<dbReference type="SUPFAM" id="SSF160544">
    <property type="entry name" value="EscU C-terminal domain-like"/>
    <property type="match status" value="1"/>
</dbReference>
<protein>
    <recommendedName>
        <fullName evidence="2">Flagellar biosynthetic protein FlhB</fullName>
    </recommendedName>
</protein>
<comment type="function">
    <text evidence="4">Required for formation of the rod structure in the basal body of the flagellar apparatus. Together with FliI and FliH, may constitute the export apparatus of flagellin.</text>
</comment>
<keyword evidence="3" id="KW-1006">Bacterial flagellum protein export</keyword>
<gene>
    <name evidence="5" type="ORF">DU002_17440</name>
</gene>
<name>A0A368N4V1_9GAMM</name>
<evidence type="ECO:0000256" key="3">
    <source>
        <dbReference type="ARBA" id="ARBA00023225"/>
    </source>
</evidence>
<keyword evidence="6" id="KW-1185">Reference proteome</keyword>
<organism evidence="5 6">
    <name type="scientific">Corallincola holothuriorum</name>
    <dbReference type="NCBI Taxonomy" id="2282215"/>
    <lineage>
        <taxon>Bacteria</taxon>
        <taxon>Pseudomonadati</taxon>
        <taxon>Pseudomonadota</taxon>
        <taxon>Gammaproteobacteria</taxon>
        <taxon>Alteromonadales</taxon>
        <taxon>Psychromonadaceae</taxon>
        <taxon>Corallincola</taxon>
    </lineage>
</organism>
<dbReference type="EMBL" id="QPID01000013">
    <property type="protein sequence ID" value="RCU44545.1"/>
    <property type="molecule type" value="Genomic_DNA"/>
</dbReference>
<accession>A0A368N4V1</accession>
<keyword evidence="3" id="KW-0653">Protein transport</keyword>
<dbReference type="Pfam" id="PF01312">
    <property type="entry name" value="Bac_export_2"/>
    <property type="match status" value="1"/>
</dbReference>
<keyword evidence="3" id="KW-0813">Transport</keyword>
<keyword evidence="5" id="KW-0966">Cell projection</keyword>
<evidence type="ECO:0000256" key="4">
    <source>
        <dbReference type="ARBA" id="ARBA00025078"/>
    </source>
</evidence>
<dbReference type="AlphaFoldDB" id="A0A368N4V1"/>
<keyword evidence="5" id="KW-0282">Flagellum</keyword>
<evidence type="ECO:0000256" key="2">
    <source>
        <dbReference type="ARBA" id="ARBA00021622"/>
    </source>
</evidence>
<dbReference type="Proteomes" id="UP000252558">
    <property type="component" value="Unassembled WGS sequence"/>
</dbReference>
<sequence length="114" mass="12379">MSEDESYEELPTEQPATKQLEAIALGFDGNQAPEVLAKGYGLLAEEIINEAQAHGIHIHQDPALAAFLQKIELGEEIPKELFTVIAELIAFSYLLQGKMPEFWKTAGGGIGAKV</sequence>
<evidence type="ECO:0000256" key="1">
    <source>
        <dbReference type="ARBA" id="ARBA00010690"/>
    </source>
</evidence>